<feature type="domain" description="Winged helix-turn helix" evidence="2">
    <location>
        <begin position="99"/>
        <end position="155"/>
    </location>
</feature>
<protein>
    <submittedName>
        <fullName evidence="3">Transposase</fullName>
    </submittedName>
</protein>
<dbReference type="STRING" id="864069.MicloDRAFT_00001810"/>
<accession>I4Z4P9</accession>
<evidence type="ECO:0000313" key="4">
    <source>
        <dbReference type="Proteomes" id="UP000003947"/>
    </source>
</evidence>
<dbReference type="OrthoDB" id="7238295at2"/>
<sequence>MKHVDMRKLPAAAQEERRRQVIGLRERGLTYRAIAAQVGLSPTGVFDICQRFAAEGAQGLVSKPRGRKPDEQRLLDAAQEAEIQRLICRHTPDELDLPFALWSRAAVRAVIWQRCGIALAVRTVGKYLARWGFTAQKPLRRAYEQNPAAVRHWLRREYPAIVAAARQARGTIFWGDETGLRADDVRGRGYAPRGRTPVIRVCHRRAGLSLIAAVSNRGALRWMIVDAAVNAAILIRFLQRLIREAKRKVFLILDRLRVHRAARVRDWLTAHRAKIEVFYLPAYSPELNPEECLNADLKQVVTRQAPARSKQQLKRATVSHMRRLSKSPRRVRSYFSHKPVRYAACSRQ</sequence>
<proteinExistence type="predicted"/>
<dbReference type="Gene3D" id="3.30.420.10">
    <property type="entry name" value="Ribonuclease H-like superfamily/Ribonuclease H"/>
    <property type="match status" value="1"/>
</dbReference>
<dbReference type="InterPro" id="IPR038717">
    <property type="entry name" value="Tc1-like_DDE_dom"/>
</dbReference>
<dbReference type="Proteomes" id="UP000003947">
    <property type="component" value="Unassembled WGS sequence"/>
</dbReference>
<dbReference type="Pfam" id="PF13358">
    <property type="entry name" value="DDE_3"/>
    <property type="match status" value="1"/>
</dbReference>
<evidence type="ECO:0000313" key="3">
    <source>
        <dbReference type="EMBL" id="EIM31191.1"/>
    </source>
</evidence>
<dbReference type="eggNOG" id="COG3335">
    <property type="taxonomic scope" value="Bacteria"/>
</dbReference>
<dbReference type="HOGENOM" id="CLU_056788_0_0_5"/>
<reference evidence="3 4" key="1">
    <citation type="submission" date="2012-02" db="EMBL/GenBank/DDBJ databases">
        <title>Improved High-Quality Draft sequence of Microvirga sp. WSM3557.</title>
        <authorList>
            <consortium name="US DOE Joint Genome Institute"/>
            <person name="Lucas S."/>
            <person name="Han J."/>
            <person name="Lapidus A."/>
            <person name="Cheng J.-F."/>
            <person name="Goodwin L."/>
            <person name="Pitluck S."/>
            <person name="Peters L."/>
            <person name="Zhang X."/>
            <person name="Detter J.C."/>
            <person name="Han C."/>
            <person name="Tapia R."/>
            <person name="Land M."/>
            <person name="Hauser L."/>
            <person name="Kyrpides N."/>
            <person name="Ivanova N."/>
            <person name="Pagani I."/>
            <person name="Brau L."/>
            <person name="Yates R."/>
            <person name="O'Hara G."/>
            <person name="Rui T."/>
            <person name="Howieson J."/>
            <person name="Reeve W."/>
            <person name="Woyke T."/>
        </authorList>
    </citation>
    <scope>NUCLEOTIDE SEQUENCE [LARGE SCALE GENOMIC DNA]</scope>
    <source>
        <strain evidence="3 4">WSM3557</strain>
    </source>
</reference>
<dbReference type="RefSeq" id="WP_009488659.1">
    <property type="nucleotide sequence ID" value="NZ_CP141049.1"/>
</dbReference>
<gene>
    <name evidence="3" type="ORF">MicloDRAFT_00001810</name>
</gene>
<keyword evidence="4" id="KW-1185">Reference proteome</keyword>
<evidence type="ECO:0000259" key="2">
    <source>
        <dbReference type="Pfam" id="PF13592"/>
    </source>
</evidence>
<dbReference type="InterPro" id="IPR025959">
    <property type="entry name" value="Winged_HTH_dom"/>
</dbReference>
<dbReference type="PANTHER" id="PTHR46564:SF1">
    <property type="entry name" value="TRANSPOSASE"/>
    <property type="match status" value="1"/>
</dbReference>
<dbReference type="EMBL" id="JH660633">
    <property type="protein sequence ID" value="EIM31191.1"/>
    <property type="molecule type" value="Genomic_DNA"/>
</dbReference>
<dbReference type="AlphaFoldDB" id="I4Z4P9"/>
<dbReference type="PANTHER" id="PTHR46564">
    <property type="entry name" value="TRANSPOSASE"/>
    <property type="match status" value="1"/>
</dbReference>
<organism evidence="3 4">
    <name type="scientific">Microvirga lotononidis</name>
    <dbReference type="NCBI Taxonomy" id="864069"/>
    <lineage>
        <taxon>Bacteria</taxon>
        <taxon>Pseudomonadati</taxon>
        <taxon>Pseudomonadota</taxon>
        <taxon>Alphaproteobacteria</taxon>
        <taxon>Hyphomicrobiales</taxon>
        <taxon>Methylobacteriaceae</taxon>
        <taxon>Microvirga</taxon>
    </lineage>
</organism>
<dbReference type="InterPro" id="IPR009057">
    <property type="entry name" value="Homeodomain-like_sf"/>
</dbReference>
<dbReference type="GO" id="GO:0003676">
    <property type="term" value="F:nucleic acid binding"/>
    <property type="evidence" value="ECO:0007669"/>
    <property type="project" value="InterPro"/>
</dbReference>
<feature type="domain" description="Tc1-like transposase DDE" evidence="1">
    <location>
        <begin position="172"/>
        <end position="314"/>
    </location>
</feature>
<dbReference type="PATRIC" id="fig|864069.3.peg.190"/>
<dbReference type="InterPro" id="IPR047655">
    <property type="entry name" value="Transpos_IS630-like"/>
</dbReference>
<dbReference type="Pfam" id="PF13551">
    <property type="entry name" value="HTH_29"/>
    <property type="match status" value="1"/>
</dbReference>
<dbReference type="InterPro" id="IPR036397">
    <property type="entry name" value="RNaseH_sf"/>
</dbReference>
<evidence type="ECO:0000259" key="1">
    <source>
        <dbReference type="Pfam" id="PF13358"/>
    </source>
</evidence>
<dbReference type="SUPFAM" id="SSF46689">
    <property type="entry name" value="Homeodomain-like"/>
    <property type="match status" value="1"/>
</dbReference>
<dbReference type="NCBIfam" id="NF033545">
    <property type="entry name" value="transpos_IS630"/>
    <property type="match status" value="1"/>
</dbReference>
<name>I4Z4P9_9HYPH</name>
<dbReference type="Pfam" id="PF13592">
    <property type="entry name" value="HTH_33"/>
    <property type="match status" value="1"/>
</dbReference>